<reference evidence="2 3" key="1">
    <citation type="submission" date="2024-09" db="EMBL/GenBank/DDBJ databases">
        <authorList>
            <person name="Sun Q."/>
            <person name="Mori K."/>
        </authorList>
    </citation>
    <scope>NUCLEOTIDE SEQUENCE [LARGE SCALE GENOMIC DNA]</scope>
    <source>
        <strain evidence="2 3">CGMCC 1.15906</strain>
    </source>
</reference>
<dbReference type="EMBL" id="JBHLTC010000037">
    <property type="protein sequence ID" value="MFC0628158.1"/>
    <property type="molecule type" value="Genomic_DNA"/>
</dbReference>
<dbReference type="Gene3D" id="3.30.420.40">
    <property type="match status" value="2"/>
</dbReference>
<gene>
    <name evidence="2" type="ORF">ACFFGN_29080</name>
</gene>
<feature type="domain" description="ATPase BadF/BadG/BcrA/BcrD type" evidence="1">
    <location>
        <begin position="46"/>
        <end position="252"/>
    </location>
</feature>
<dbReference type="Proteomes" id="UP001589890">
    <property type="component" value="Unassembled WGS sequence"/>
</dbReference>
<accession>A0ABV6QVD7</accession>
<sequence>MSIPTGLAIAVDGGQSGLRLRVLPDGRGGSGPGYTHGDKGIAATLAAVRRAAGEAGVLGEPVEVACLGLTGYPNDPSDVRMLAADLAELLNASEIRLCVDMVTAHAGALPDGYGVVIAAGTGSVCLAVDHGGTSHRVDGHGYLFGDVGSAFWIGRAGISALLRARDGRGPDTALAGLDFDPISLYPSPTVVDDVARFTPVVLRFAAEGDFVAQGIVLDAATGLADTIAAGINSLPGVDLVPVACVGGVFQAGEQLLAPLRDRLPARADLRPAAGTPLDGAARLATGPLGPYERLVTVYRSGAGE</sequence>
<dbReference type="InterPro" id="IPR043129">
    <property type="entry name" value="ATPase_NBD"/>
</dbReference>
<dbReference type="InterPro" id="IPR002731">
    <property type="entry name" value="ATPase_BadF"/>
</dbReference>
<protein>
    <submittedName>
        <fullName evidence="2">N-acetylglucosamine kinase</fullName>
    </submittedName>
</protein>
<dbReference type="GO" id="GO:0016301">
    <property type="term" value="F:kinase activity"/>
    <property type="evidence" value="ECO:0007669"/>
    <property type="project" value="UniProtKB-KW"/>
</dbReference>
<dbReference type="RefSeq" id="WP_380053844.1">
    <property type="nucleotide sequence ID" value="NZ_JBHLTC010000037.1"/>
</dbReference>
<proteinExistence type="predicted"/>
<evidence type="ECO:0000259" key="1">
    <source>
        <dbReference type="Pfam" id="PF01869"/>
    </source>
</evidence>
<evidence type="ECO:0000313" key="3">
    <source>
        <dbReference type="Proteomes" id="UP001589890"/>
    </source>
</evidence>
<organism evidence="2 3">
    <name type="scientific">Kribbella deserti</name>
    <dbReference type="NCBI Taxonomy" id="1926257"/>
    <lineage>
        <taxon>Bacteria</taxon>
        <taxon>Bacillati</taxon>
        <taxon>Actinomycetota</taxon>
        <taxon>Actinomycetes</taxon>
        <taxon>Propionibacteriales</taxon>
        <taxon>Kribbellaceae</taxon>
        <taxon>Kribbella</taxon>
    </lineage>
</organism>
<dbReference type="PANTHER" id="PTHR43190:SF3">
    <property type="entry name" value="N-ACETYL-D-GLUCOSAMINE KINASE"/>
    <property type="match status" value="1"/>
</dbReference>
<dbReference type="SUPFAM" id="SSF53067">
    <property type="entry name" value="Actin-like ATPase domain"/>
    <property type="match status" value="1"/>
</dbReference>
<dbReference type="CDD" id="cd24007">
    <property type="entry name" value="ASKHA_NBD_eukNAGK-like"/>
    <property type="match status" value="1"/>
</dbReference>
<keyword evidence="2" id="KW-0418">Kinase</keyword>
<dbReference type="InterPro" id="IPR052519">
    <property type="entry name" value="Euk-type_GlcNAc_Kinase"/>
</dbReference>
<dbReference type="Pfam" id="PF01869">
    <property type="entry name" value="BcrAD_BadFG"/>
    <property type="match status" value="1"/>
</dbReference>
<keyword evidence="3" id="KW-1185">Reference proteome</keyword>
<evidence type="ECO:0000313" key="2">
    <source>
        <dbReference type="EMBL" id="MFC0628158.1"/>
    </source>
</evidence>
<dbReference type="PANTHER" id="PTHR43190">
    <property type="entry name" value="N-ACETYL-D-GLUCOSAMINE KINASE"/>
    <property type="match status" value="1"/>
</dbReference>
<keyword evidence="2" id="KW-0808">Transferase</keyword>
<name>A0ABV6QVD7_9ACTN</name>
<comment type="caution">
    <text evidence="2">The sequence shown here is derived from an EMBL/GenBank/DDBJ whole genome shotgun (WGS) entry which is preliminary data.</text>
</comment>